<sequence length="539" mass="61060">MRNPSSKKQDIFTKAQEKWKVIKNLDKTIIENQINNYLQTPLQPLLYLSLSSTSHSAGLNKTSSLSSMLTSAILNSINSLLSISHSVISSEETETLYYNATAQKNSLAKQKDAEERLEELKLLYNVVRNPKQHHDFLTQITKTKQEQHAAAQAKSQAKKRNALENRGEVIIYDSPGHHHPMAIQINSVSSNEMSEHIDEHYCLQMVKGAKQFASAFASYSVIISQNDKAKVLLGILAIRRTFKTIQTARELVEVPDYDFPKGSKQKLIPSVYLTIDLEDSNDSLHNGQLLIFICPQWLLKTSFLTHMVNLMQIVKNPDLSSKLKLEDEFKPILVLLVNGGPDKNPRHLKNIKEYCKLFIELNLDYFTIRTHALGQSAYNPVECSMSTLSEKLAGIVLPIDNFGSHLDSNGAINNVDLAKQNFQYASEKLYNIWRRDHIHGKEVFVEYVDEQINPFNKASDVSWSWIEIHSEEAADLLAENDGFLLPAIKVIFLAQHKKFKHPNQSQKSGNHAITDDCLSSYSPNKREMLDILILCLSDS</sequence>
<evidence type="ECO:0000313" key="2">
    <source>
        <dbReference type="Proteomes" id="UP000789901"/>
    </source>
</evidence>
<organism evidence="1 2">
    <name type="scientific">Gigaspora margarita</name>
    <dbReference type="NCBI Taxonomy" id="4874"/>
    <lineage>
        <taxon>Eukaryota</taxon>
        <taxon>Fungi</taxon>
        <taxon>Fungi incertae sedis</taxon>
        <taxon>Mucoromycota</taxon>
        <taxon>Glomeromycotina</taxon>
        <taxon>Glomeromycetes</taxon>
        <taxon>Diversisporales</taxon>
        <taxon>Gigasporaceae</taxon>
        <taxon>Gigaspora</taxon>
    </lineage>
</organism>
<keyword evidence="2" id="KW-1185">Reference proteome</keyword>
<dbReference type="PANTHER" id="PTHR46954">
    <property type="entry name" value="C2H2-TYPE DOMAIN-CONTAINING PROTEIN"/>
    <property type="match status" value="1"/>
</dbReference>
<proteinExistence type="predicted"/>
<feature type="non-terminal residue" evidence="1">
    <location>
        <position position="539"/>
    </location>
</feature>
<dbReference type="Proteomes" id="UP000789901">
    <property type="component" value="Unassembled WGS sequence"/>
</dbReference>
<gene>
    <name evidence="1" type="ORF">GMARGA_LOCUS27654</name>
</gene>
<accession>A0ABN7W7T2</accession>
<reference evidence="1 2" key="1">
    <citation type="submission" date="2021-06" db="EMBL/GenBank/DDBJ databases">
        <authorList>
            <person name="Kallberg Y."/>
            <person name="Tangrot J."/>
            <person name="Rosling A."/>
        </authorList>
    </citation>
    <scope>NUCLEOTIDE SEQUENCE [LARGE SCALE GENOMIC DNA]</scope>
    <source>
        <strain evidence="1 2">120-4 pot B 10/14</strain>
    </source>
</reference>
<name>A0ABN7W7T2_GIGMA</name>
<comment type="caution">
    <text evidence="1">The sequence shown here is derived from an EMBL/GenBank/DDBJ whole genome shotgun (WGS) entry which is preliminary data.</text>
</comment>
<evidence type="ECO:0000313" key="1">
    <source>
        <dbReference type="EMBL" id="CAG8820727.1"/>
    </source>
</evidence>
<dbReference type="EMBL" id="CAJVQB010034114">
    <property type="protein sequence ID" value="CAG8820727.1"/>
    <property type="molecule type" value="Genomic_DNA"/>
</dbReference>
<dbReference type="PANTHER" id="PTHR46954:SF1">
    <property type="entry name" value="C2H2-TYPE DOMAIN-CONTAINING PROTEIN"/>
    <property type="match status" value="1"/>
</dbReference>
<protein>
    <submittedName>
        <fullName evidence="1">41786_t:CDS:1</fullName>
    </submittedName>
</protein>